<evidence type="ECO:0000256" key="1">
    <source>
        <dbReference type="SAM" id="MobiDB-lite"/>
    </source>
</evidence>
<feature type="region of interest" description="Disordered" evidence="1">
    <location>
        <begin position="21"/>
        <end position="84"/>
    </location>
</feature>
<proteinExistence type="predicted"/>
<gene>
    <name evidence="3" type="ORF">RXV79_25360</name>
</gene>
<keyword evidence="4" id="KW-1185">Reference proteome</keyword>
<reference evidence="3 4" key="1">
    <citation type="submission" date="2023-10" db="EMBL/GenBank/DDBJ databases">
        <title>Bacteria for the degradation of biodegradable plastic PBAT(Polybutylene adipate terephthalate).</title>
        <authorList>
            <person name="Weon H.-Y."/>
            <person name="Yeon J."/>
        </authorList>
    </citation>
    <scope>NUCLEOTIDE SEQUENCE [LARGE SCALE GENOMIC DNA]</scope>
    <source>
        <strain evidence="3 4">SBD 7-3</strain>
    </source>
</reference>
<keyword evidence="2" id="KW-0732">Signal</keyword>
<evidence type="ECO:0000313" key="3">
    <source>
        <dbReference type="EMBL" id="WOB08217.1"/>
    </source>
</evidence>
<feature type="chain" id="PRO_5046252071" evidence="2">
    <location>
        <begin position="21"/>
        <end position="84"/>
    </location>
</feature>
<name>A0ABZ0CZ05_9BURK</name>
<evidence type="ECO:0000256" key="2">
    <source>
        <dbReference type="SAM" id="SignalP"/>
    </source>
</evidence>
<dbReference type="PROSITE" id="PS51257">
    <property type="entry name" value="PROKAR_LIPOPROTEIN"/>
    <property type="match status" value="1"/>
</dbReference>
<feature type="signal peptide" evidence="2">
    <location>
        <begin position="1"/>
        <end position="20"/>
    </location>
</feature>
<sequence length="84" mass="7977">MNRIPTLTFALLAAAGLTLAGCNKRDDMPPTGAGPGTTTTTPSDTLPGGTSTTPGGGTTAPGDSGTPGSMSPTTPMPSASAASQ</sequence>
<accession>A0ABZ0CZ05</accession>
<dbReference type="EMBL" id="CP136336">
    <property type="protein sequence ID" value="WOB08217.1"/>
    <property type="molecule type" value="Genomic_DNA"/>
</dbReference>
<dbReference type="RefSeq" id="WP_316700917.1">
    <property type="nucleotide sequence ID" value="NZ_CP136336.1"/>
</dbReference>
<organism evidence="3 4">
    <name type="scientific">Piscinibacter gummiphilus</name>
    <dbReference type="NCBI Taxonomy" id="946333"/>
    <lineage>
        <taxon>Bacteria</taxon>
        <taxon>Pseudomonadati</taxon>
        <taxon>Pseudomonadota</taxon>
        <taxon>Betaproteobacteria</taxon>
        <taxon>Burkholderiales</taxon>
        <taxon>Sphaerotilaceae</taxon>
        <taxon>Piscinibacter</taxon>
    </lineage>
</organism>
<dbReference type="Proteomes" id="UP001303946">
    <property type="component" value="Chromosome"/>
</dbReference>
<feature type="compositionally biased region" description="Low complexity" evidence="1">
    <location>
        <begin position="60"/>
        <end position="84"/>
    </location>
</feature>
<protein>
    <submittedName>
        <fullName evidence="3">Uncharacterized protein</fullName>
    </submittedName>
</protein>
<evidence type="ECO:0000313" key="4">
    <source>
        <dbReference type="Proteomes" id="UP001303946"/>
    </source>
</evidence>
<feature type="compositionally biased region" description="Low complexity" evidence="1">
    <location>
        <begin position="36"/>
        <end position="53"/>
    </location>
</feature>